<feature type="domain" description="NERD" evidence="2">
    <location>
        <begin position="11"/>
        <end position="130"/>
    </location>
</feature>
<dbReference type="RefSeq" id="WP_214097653.1">
    <property type="nucleotide sequence ID" value="NZ_JAHCYQ010000003.1"/>
</dbReference>
<dbReference type="GO" id="GO:0000725">
    <property type="term" value="P:recombinational repair"/>
    <property type="evidence" value="ECO:0007669"/>
    <property type="project" value="TreeGrafter"/>
</dbReference>
<proteinExistence type="predicted"/>
<accession>A0A698GDN5</accession>
<dbReference type="EMBL" id="AAKYAN010000004">
    <property type="protein sequence ID" value="ECW8954418.1"/>
    <property type="molecule type" value="Genomic_DNA"/>
</dbReference>
<dbReference type="Pfam" id="PF13245">
    <property type="entry name" value="AAA_19"/>
    <property type="match status" value="1"/>
</dbReference>
<dbReference type="PANTHER" id="PTHR11070:SF2">
    <property type="entry name" value="ATP-DEPENDENT DNA HELICASE SRS2"/>
    <property type="match status" value="1"/>
</dbReference>
<dbReference type="Pfam" id="PF08378">
    <property type="entry name" value="NERD"/>
    <property type="match status" value="1"/>
</dbReference>
<dbReference type="InterPro" id="IPR027417">
    <property type="entry name" value="P-loop_NTPase"/>
</dbReference>
<evidence type="ECO:0000313" key="3">
    <source>
        <dbReference type="EMBL" id="ECW8954418.1"/>
    </source>
</evidence>
<dbReference type="GO" id="GO:0043138">
    <property type="term" value="F:3'-5' DNA helicase activity"/>
    <property type="evidence" value="ECO:0007669"/>
    <property type="project" value="TreeGrafter"/>
</dbReference>
<dbReference type="PANTHER" id="PTHR11070">
    <property type="entry name" value="UVRD / RECB / PCRA DNA HELICASE FAMILY MEMBER"/>
    <property type="match status" value="1"/>
</dbReference>
<evidence type="ECO:0000259" key="2">
    <source>
        <dbReference type="Pfam" id="PF08378"/>
    </source>
</evidence>
<evidence type="ECO:0000256" key="1">
    <source>
        <dbReference type="ARBA" id="ARBA00034923"/>
    </source>
</evidence>
<gene>
    <name evidence="3" type="ORF">F5R70_03015</name>
    <name evidence="4" type="ORF">F5R70_08495</name>
</gene>
<reference evidence="4 5" key="1">
    <citation type="submission" date="2019-09" db="EMBL/GenBank/DDBJ databases">
        <authorList>
            <consortium name="PulseNet: The National Subtyping Network for Foodborne Disease Surveillance"/>
            <person name="Tarr C.L."/>
            <person name="Trees E."/>
            <person name="Katz L.S."/>
            <person name="Carleton-Romer H.A."/>
            <person name="Stroika S."/>
            <person name="Kucerova Z."/>
            <person name="Roache K.F."/>
            <person name="Sabol A.L."/>
            <person name="Besser J."/>
            <person name="Gerner-Smidt P."/>
        </authorList>
    </citation>
    <scope>NUCLEOTIDE SEQUENCE [LARGE SCALE GENOMIC DNA]</scope>
    <source>
        <strain evidence="4 5">PNUSAC011760</strain>
    </source>
</reference>
<dbReference type="EMBL" id="AAKYAN010000044">
    <property type="protein sequence ID" value="ECW8955451.1"/>
    <property type="molecule type" value="Genomic_DNA"/>
</dbReference>
<evidence type="ECO:0000313" key="4">
    <source>
        <dbReference type="EMBL" id="ECW8955451.1"/>
    </source>
</evidence>
<protein>
    <recommendedName>
        <fullName evidence="1">DNA 3'-5' helicase II</fullName>
    </recommendedName>
</protein>
<organism evidence="4 5">
    <name type="scientific">Campylobacter lari</name>
    <dbReference type="NCBI Taxonomy" id="201"/>
    <lineage>
        <taxon>Bacteria</taxon>
        <taxon>Pseudomonadati</taxon>
        <taxon>Campylobacterota</taxon>
        <taxon>Epsilonproteobacteria</taxon>
        <taxon>Campylobacterales</taxon>
        <taxon>Campylobacteraceae</taxon>
        <taxon>Campylobacter</taxon>
    </lineage>
</organism>
<sequence length="580" mass="69228">MSKEQYKLFTKGEEYISNMLYNGLSRDYEIYEQPKINYKNKLYIPDFIIYHKNKGIFIIEVKDWKLENFSFTENNNCKNKLINNKIYPEIVYKNNKKIKNPIQQTNEYKNIISNFFKNNFIPIYEILYFHNATTKDILEKIDNKGIKIFGKNNANELFNFITFYIQCKNYYTCDNFRKLFLKNIHKVEHGKNITLTNQQKYYIEDKPNTWNRIKGVAGSGKSLIIAHRAANIASKGKKVLVICYNKTLKQYLKAQINDVRKEFDWNLIDIDHFHGLLFNFIKNSDISLQYTKSFENNEKEALENANYILQSEDFSNSRYYDAILIDEAQDFKQKWFDFLLYFLKDNGQVMVVADDKQNIYDREISWIGNMNNKGYKFKGQWGKLNMNIRQYNFPEILIEAYRFYVFYLSGYLIKSNKNFGETLEPPIINTQNADSSLIRELYWCNIEKNNYTEIVFRAYNFLLKHNSPKNIVILTSNHEEVDIIKKYFKEKNISVEDMINNKEYFSFTSDNVKISTIKSFKGMQLQCVIFLTSTTKTELSDFETYIALTRPSYTCIVLNRIPEYELFGKEWEKYNKINFI</sequence>
<dbReference type="SUPFAM" id="SSF52540">
    <property type="entry name" value="P-loop containing nucleoside triphosphate hydrolases"/>
    <property type="match status" value="1"/>
</dbReference>
<dbReference type="GO" id="GO:0005524">
    <property type="term" value="F:ATP binding"/>
    <property type="evidence" value="ECO:0007669"/>
    <property type="project" value="InterPro"/>
</dbReference>
<dbReference type="Proteomes" id="UP000440714">
    <property type="component" value="Unassembled WGS sequence"/>
</dbReference>
<dbReference type="Gene3D" id="3.40.50.300">
    <property type="entry name" value="P-loop containing nucleotide triphosphate hydrolases"/>
    <property type="match status" value="2"/>
</dbReference>
<evidence type="ECO:0000313" key="5">
    <source>
        <dbReference type="Proteomes" id="UP000440714"/>
    </source>
</evidence>
<name>A0A698GDN5_CAMLA</name>
<dbReference type="InterPro" id="IPR000212">
    <property type="entry name" value="DNA_helicase_UvrD/REP"/>
</dbReference>
<dbReference type="AlphaFoldDB" id="A0A698GDN5"/>
<dbReference type="InterPro" id="IPR011528">
    <property type="entry name" value="NERD"/>
</dbReference>
<dbReference type="GO" id="GO:0003677">
    <property type="term" value="F:DNA binding"/>
    <property type="evidence" value="ECO:0007669"/>
    <property type="project" value="InterPro"/>
</dbReference>
<comment type="caution">
    <text evidence="4">The sequence shown here is derived from an EMBL/GenBank/DDBJ whole genome shotgun (WGS) entry which is preliminary data.</text>
</comment>